<feature type="domain" description="Wall-associated receptor kinase galacturonan-binding" evidence="3">
    <location>
        <begin position="10"/>
        <end position="74"/>
    </location>
</feature>
<evidence type="ECO:0000256" key="2">
    <source>
        <dbReference type="ARBA" id="ARBA00022729"/>
    </source>
</evidence>
<accession>A0A4Y1R5W0</accession>
<gene>
    <name evidence="4" type="ORF">Prudu_009286</name>
</gene>
<dbReference type="PANTHER" id="PTHR33138:SF72">
    <property type="entry name" value="WALL-ASSOCIATED RECEPTOR KINASE CARBOXY-TERMINAL PROTEIN"/>
    <property type="match status" value="1"/>
</dbReference>
<dbReference type="EMBL" id="AP019299">
    <property type="protein sequence ID" value="BBG99559.1"/>
    <property type="molecule type" value="Genomic_DNA"/>
</dbReference>
<sequence>MEDVLQYANCSEYINCGGIGGISYPFWGVNRANYCGLPGFEVKCVDNAPMINMSNINYRILKTNDSAPSVTVARQDYWELSVLRLITNYGDISVWSITRSLPLDPFATGACKNKVIVPVFTTASVALEANQTTIKEVVNGALNWDCRLITINATIVRNQEGSVGLTRLVVDSVAFARIRPMQPHVMQKIAI</sequence>
<dbReference type="AlphaFoldDB" id="A0A4Y1R5W0"/>
<dbReference type="InterPro" id="IPR025287">
    <property type="entry name" value="WAK_GUB"/>
</dbReference>
<evidence type="ECO:0000259" key="3">
    <source>
        <dbReference type="Pfam" id="PF13947"/>
    </source>
</evidence>
<dbReference type="GO" id="GO:0030247">
    <property type="term" value="F:polysaccharide binding"/>
    <property type="evidence" value="ECO:0007669"/>
    <property type="project" value="InterPro"/>
</dbReference>
<protein>
    <submittedName>
        <fullName evidence="4">Protein kinase superfamily protein</fullName>
    </submittedName>
</protein>
<evidence type="ECO:0000313" key="4">
    <source>
        <dbReference type="EMBL" id="BBG99559.1"/>
    </source>
</evidence>
<organism evidence="4">
    <name type="scientific">Prunus dulcis</name>
    <name type="common">Almond</name>
    <name type="synonym">Amygdalus dulcis</name>
    <dbReference type="NCBI Taxonomy" id="3755"/>
    <lineage>
        <taxon>Eukaryota</taxon>
        <taxon>Viridiplantae</taxon>
        <taxon>Streptophyta</taxon>
        <taxon>Embryophyta</taxon>
        <taxon>Tracheophyta</taxon>
        <taxon>Spermatophyta</taxon>
        <taxon>Magnoliopsida</taxon>
        <taxon>eudicotyledons</taxon>
        <taxon>Gunneridae</taxon>
        <taxon>Pentapetalae</taxon>
        <taxon>rosids</taxon>
        <taxon>fabids</taxon>
        <taxon>Rosales</taxon>
        <taxon>Rosaceae</taxon>
        <taxon>Amygdaloideae</taxon>
        <taxon>Amygdaleae</taxon>
        <taxon>Prunus</taxon>
    </lineage>
</organism>
<dbReference type="GO" id="GO:0016301">
    <property type="term" value="F:kinase activity"/>
    <property type="evidence" value="ECO:0007669"/>
    <property type="project" value="UniProtKB-KW"/>
</dbReference>
<dbReference type="PANTHER" id="PTHR33138">
    <property type="entry name" value="OS01G0690200 PROTEIN"/>
    <property type="match status" value="1"/>
</dbReference>
<keyword evidence="4" id="KW-0808">Transferase</keyword>
<dbReference type="GO" id="GO:0016020">
    <property type="term" value="C:membrane"/>
    <property type="evidence" value="ECO:0007669"/>
    <property type="project" value="UniProtKB-SubCell"/>
</dbReference>
<keyword evidence="4" id="KW-0418">Kinase</keyword>
<evidence type="ECO:0000256" key="1">
    <source>
        <dbReference type="ARBA" id="ARBA00004167"/>
    </source>
</evidence>
<proteinExistence type="predicted"/>
<comment type="subcellular location">
    <subcellularLocation>
        <location evidence="1">Membrane</location>
        <topology evidence="1">Single-pass membrane protein</topology>
    </subcellularLocation>
</comment>
<dbReference type="Pfam" id="PF13947">
    <property type="entry name" value="GUB_WAK_bind"/>
    <property type="match status" value="1"/>
</dbReference>
<name>A0A4Y1R5W0_PRUDU</name>
<keyword evidence="2" id="KW-0732">Signal</keyword>
<reference evidence="4" key="1">
    <citation type="journal article" date="2019" name="Science">
        <title>Mutation of a bHLH transcription factor allowed almond domestication.</title>
        <authorList>
            <person name="Sanchez-Perez R."/>
            <person name="Pavan S."/>
            <person name="Mazzeo R."/>
            <person name="Moldovan C."/>
            <person name="Aiese Cigliano R."/>
            <person name="Del Cueto J."/>
            <person name="Ricciardi F."/>
            <person name="Lotti C."/>
            <person name="Ricciardi L."/>
            <person name="Dicenta F."/>
            <person name="Lopez-Marques R.L."/>
            <person name="Lindberg Moller B."/>
        </authorList>
    </citation>
    <scope>NUCLEOTIDE SEQUENCE</scope>
</reference>